<evidence type="ECO:0000256" key="5">
    <source>
        <dbReference type="ARBA" id="ARBA00022989"/>
    </source>
</evidence>
<organism evidence="9 10">
    <name type="scientific">Bacteroides fragilis str. 3998T(B)3</name>
    <dbReference type="NCBI Taxonomy" id="1339316"/>
    <lineage>
        <taxon>Bacteria</taxon>
        <taxon>Pseudomonadati</taxon>
        <taxon>Bacteroidota</taxon>
        <taxon>Bacteroidia</taxon>
        <taxon>Bacteroidales</taxon>
        <taxon>Bacteroidaceae</taxon>
        <taxon>Bacteroides</taxon>
    </lineage>
</organism>
<accession>A0A015U6L8</accession>
<dbReference type="GO" id="GO:0005886">
    <property type="term" value="C:plasma membrane"/>
    <property type="evidence" value="ECO:0007669"/>
    <property type="project" value="UniProtKB-SubCell"/>
</dbReference>
<keyword evidence="6 7" id="KW-0472">Membrane</keyword>
<evidence type="ECO:0000313" key="9">
    <source>
        <dbReference type="EMBL" id="EXY90527.1"/>
    </source>
</evidence>
<evidence type="ECO:0000256" key="6">
    <source>
        <dbReference type="ARBA" id="ARBA00023136"/>
    </source>
</evidence>
<protein>
    <submittedName>
        <fullName evidence="9">Major Facilitator Superfamily protein</fullName>
    </submittedName>
</protein>
<dbReference type="SUPFAM" id="SSF103473">
    <property type="entry name" value="MFS general substrate transporter"/>
    <property type="match status" value="1"/>
</dbReference>
<evidence type="ECO:0000256" key="3">
    <source>
        <dbReference type="ARBA" id="ARBA00022475"/>
    </source>
</evidence>
<comment type="caution">
    <text evidence="9">The sequence shown here is derived from an EMBL/GenBank/DDBJ whole genome shotgun (WGS) entry which is preliminary data.</text>
</comment>
<feature type="non-terminal residue" evidence="9">
    <location>
        <position position="191"/>
    </location>
</feature>
<evidence type="ECO:0000259" key="8">
    <source>
        <dbReference type="PROSITE" id="PS50850"/>
    </source>
</evidence>
<evidence type="ECO:0000256" key="2">
    <source>
        <dbReference type="ARBA" id="ARBA00022448"/>
    </source>
</evidence>
<evidence type="ECO:0000256" key="4">
    <source>
        <dbReference type="ARBA" id="ARBA00022692"/>
    </source>
</evidence>
<dbReference type="InterPro" id="IPR020846">
    <property type="entry name" value="MFS_dom"/>
</dbReference>
<dbReference type="PROSITE" id="PS50850">
    <property type="entry name" value="MFS"/>
    <property type="match status" value="1"/>
</dbReference>
<dbReference type="PANTHER" id="PTHR43266">
    <property type="entry name" value="MACROLIDE-EFFLUX PROTEIN"/>
    <property type="match status" value="1"/>
</dbReference>
<reference evidence="9 10" key="1">
    <citation type="submission" date="2014-02" db="EMBL/GenBank/DDBJ databases">
        <authorList>
            <person name="Sears C."/>
            <person name="Carroll K."/>
            <person name="Sack B.R."/>
            <person name="Qadri F."/>
            <person name="Myers L.L."/>
            <person name="Chung G.-T."/>
            <person name="Escheverria P."/>
            <person name="Fraser C.M."/>
            <person name="Sadzewicz L."/>
            <person name="Shefchek K.A."/>
            <person name="Tallon L."/>
            <person name="Das S.P."/>
            <person name="Daugherty S."/>
            <person name="Mongodin E.F."/>
        </authorList>
    </citation>
    <scope>NUCLEOTIDE SEQUENCE [LARGE SCALE GENOMIC DNA]</scope>
    <source>
        <strain evidence="10">3998T(B)3</strain>
    </source>
</reference>
<dbReference type="RefSeq" id="WP_042971506.1">
    <property type="nucleotide sequence ID" value="NZ_JGDB01000164.1"/>
</dbReference>
<dbReference type="AlphaFoldDB" id="A0A015U6L8"/>
<keyword evidence="4 7" id="KW-0812">Transmembrane</keyword>
<dbReference type="EMBL" id="JGDB01000164">
    <property type="protein sequence ID" value="EXY90527.1"/>
    <property type="molecule type" value="Genomic_DNA"/>
</dbReference>
<name>A0A015U6L8_BACFG</name>
<evidence type="ECO:0000313" key="10">
    <source>
        <dbReference type="Proteomes" id="UP000020773"/>
    </source>
</evidence>
<sequence length="191" mass="20825">MNNWKKKFIIIWTGQLFSILSSSIAQFSIVLWISLKTGSAEVLSFATIAALLPQALLGPFAGVFVDRWNRKWTMIGADSFVALCSGVIALLFYLDIIELWHIYLLLMLRSVGGAFHTPAMKSSVPLLAPEKELMRIAGINQAIQSICNIGGPALGAILLLAFDMSLVMLLDVLGAIIACTALLFVYIPNPK</sequence>
<dbReference type="PANTHER" id="PTHR43266:SF10">
    <property type="entry name" value="BACILYSIN EXPORTER BACE-RELATED"/>
    <property type="match status" value="1"/>
</dbReference>
<dbReference type="GO" id="GO:0022857">
    <property type="term" value="F:transmembrane transporter activity"/>
    <property type="evidence" value="ECO:0007669"/>
    <property type="project" value="InterPro"/>
</dbReference>
<dbReference type="InterPro" id="IPR036259">
    <property type="entry name" value="MFS_trans_sf"/>
</dbReference>
<proteinExistence type="predicted"/>
<feature type="transmembrane region" description="Helical" evidence="7">
    <location>
        <begin position="9"/>
        <end position="33"/>
    </location>
</feature>
<feature type="transmembrane region" description="Helical" evidence="7">
    <location>
        <begin position="72"/>
        <end position="94"/>
    </location>
</feature>
<keyword evidence="5 7" id="KW-1133">Transmembrane helix</keyword>
<dbReference type="CDD" id="cd06173">
    <property type="entry name" value="MFS_MefA_like"/>
    <property type="match status" value="1"/>
</dbReference>
<dbReference type="Pfam" id="PF07690">
    <property type="entry name" value="MFS_1"/>
    <property type="match status" value="1"/>
</dbReference>
<dbReference type="Gene3D" id="1.20.1250.20">
    <property type="entry name" value="MFS general substrate transporter like domains"/>
    <property type="match status" value="1"/>
</dbReference>
<gene>
    <name evidence="9" type="ORF">M125_2772</name>
</gene>
<comment type="subcellular location">
    <subcellularLocation>
        <location evidence="1">Cell membrane</location>
        <topology evidence="1">Multi-pass membrane protein</topology>
    </subcellularLocation>
</comment>
<evidence type="ECO:0000256" key="7">
    <source>
        <dbReference type="SAM" id="Phobius"/>
    </source>
</evidence>
<feature type="transmembrane region" description="Helical" evidence="7">
    <location>
        <begin position="45"/>
        <end position="65"/>
    </location>
</feature>
<feature type="domain" description="Major facilitator superfamily (MFS) profile" evidence="8">
    <location>
        <begin position="7"/>
        <end position="191"/>
    </location>
</feature>
<evidence type="ECO:0000256" key="1">
    <source>
        <dbReference type="ARBA" id="ARBA00004651"/>
    </source>
</evidence>
<keyword evidence="2" id="KW-0813">Transport</keyword>
<feature type="transmembrane region" description="Helical" evidence="7">
    <location>
        <begin position="168"/>
        <end position="187"/>
    </location>
</feature>
<dbReference type="Proteomes" id="UP000020773">
    <property type="component" value="Unassembled WGS sequence"/>
</dbReference>
<keyword evidence="3" id="KW-1003">Cell membrane</keyword>
<dbReference type="InterPro" id="IPR011701">
    <property type="entry name" value="MFS"/>
</dbReference>